<dbReference type="GO" id="GO:0030170">
    <property type="term" value="F:pyridoxal phosphate binding"/>
    <property type="evidence" value="ECO:0007669"/>
    <property type="project" value="InterPro"/>
</dbReference>
<dbReference type="AlphaFoldDB" id="A0A8K0XP82"/>
<keyword evidence="2 4" id="KW-0663">Pyridoxal phosphate</keyword>
<keyword evidence="6" id="KW-1185">Reference proteome</keyword>
<dbReference type="OrthoDB" id="2161780at2759"/>
<protein>
    <submittedName>
        <fullName evidence="5">Pyridoxal phosphate-dependent transferase</fullName>
    </submittedName>
</protein>
<evidence type="ECO:0000313" key="5">
    <source>
        <dbReference type="EMBL" id="KAH8099827.1"/>
    </source>
</evidence>
<organism evidence="5 6">
    <name type="scientific">Cristinia sonorae</name>
    <dbReference type="NCBI Taxonomy" id="1940300"/>
    <lineage>
        <taxon>Eukaryota</taxon>
        <taxon>Fungi</taxon>
        <taxon>Dikarya</taxon>
        <taxon>Basidiomycota</taxon>
        <taxon>Agaricomycotina</taxon>
        <taxon>Agaricomycetes</taxon>
        <taxon>Agaricomycetidae</taxon>
        <taxon>Agaricales</taxon>
        <taxon>Pleurotineae</taxon>
        <taxon>Stephanosporaceae</taxon>
        <taxon>Cristinia</taxon>
    </lineage>
</organism>
<reference evidence="5" key="1">
    <citation type="journal article" date="2021" name="New Phytol.">
        <title>Evolutionary innovations through gain and loss of genes in the ectomycorrhizal Boletales.</title>
        <authorList>
            <person name="Wu G."/>
            <person name="Miyauchi S."/>
            <person name="Morin E."/>
            <person name="Kuo A."/>
            <person name="Drula E."/>
            <person name="Varga T."/>
            <person name="Kohler A."/>
            <person name="Feng B."/>
            <person name="Cao Y."/>
            <person name="Lipzen A."/>
            <person name="Daum C."/>
            <person name="Hundley H."/>
            <person name="Pangilinan J."/>
            <person name="Johnson J."/>
            <person name="Barry K."/>
            <person name="LaButti K."/>
            <person name="Ng V."/>
            <person name="Ahrendt S."/>
            <person name="Min B."/>
            <person name="Choi I.G."/>
            <person name="Park H."/>
            <person name="Plett J.M."/>
            <person name="Magnuson J."/>
            <person name="Spatafora J.W."/>
            <person name="Nagy L.G."/>
            <person name="Henrissat B."/>
            <person name="Grigoriev I.V."/>
            <person name="Yang Z.L."/>
            <person name="Xu J."/>
            <person name="Martin F.M."/>
        </authorList>
    </citation>
    <scope>NUCLEOTIDE SEQUENCE</scope>
    <source>
        <strain evidence="5">KKN 215</strain>
    </source>
</reference>
<dbReference type="Gene3D" id="3.40.640.10">
    <property type="entry name" value="Type I PLP-dependent aspartate aminotransferase-like (Major domain)"/>
    <property type="match status" value="1"/>
</dbReference>
<comment type="cofactor">
    <cofactor evidence="1 4">
        <name>pyridoxal 5'-phosphate</name>
        <dbReference type="ChEBI" id="CHEBI:597326"/>
    </cofactor>
</comment>
<dbReference type="InterPro" id="IPR015424">
    <property type="entry name" value="PyrdxlP-dep_Trfase"/>
</dbReference>
<dbReference type="SUPFAM" id="SSF53383">
    <property type="entry name" value="PLP-dependent transferases"/>
    <property type="match status" value="1"/>
</dbReference>
<dbReference type="GO" id="GO:0016830">
    <property type="term" value="F:carbon-carbon lyase activity"/>
    <property type="evidence" value="ECO:0007669"/>
    <property type="project" value="InterPro"/>
</dbReference>
<gene>
    <name evidence="5" type="ORF">BXZ70DRAFT_220383</name>
</gene>
<dbReference type="GO" id="GO:0016740">
    <property type="term" value="F:transferase activity"/>
    <property type="evidence" value="ECO:0007669"/>
    <property type="project" value="UniProtKB-KW"/>
</dbReference>
<dbReference type="GO" id="GO:0019752">
    <property type="term" value="P:carboxylic acid metabolic process"/>
    <property type="evidence" value="ECO:0007669"/>
    <property type="project" value="InterPro"/>
</dbReference>
<keyword evidence="5" id="KW-0808">Transferase</keyword>
<feature type="modified residue" description="N6-(pyridoxal phosphate)lysine" evidence="4">
    <location>
        <position position="449"/>
    </location>
</feature>
<dbReference type="PANTHER" id="PTHR42735">
    <property type="match status" value="1"/>
</dbReference>
<name>A0A8K0XP82_9AGAR</name>
<dbReference type="Proteomes" id="UP000813824">
    <property type="component" value="Unassembled WGS sequence"/>
</dbReference>
<dbReference type="EMBL" id="JAEVFJ010000018">
    <property type="protein sequence ID" value="KAH8099827.1"/>
    <property type="molecule type" value="Genomic_DNA"/>
</dbReference>
<evidence type="ECO:0000313" key="6">
    <source>
        <dbReference type="Proteomes" id="UP000813824"/>
    </source>
</evidence>
<proteinExistence type="predicted"/>
<dbReference type="InterPro" id="IPR015421">
    <property type="entry name" value="PyrdxlP-dep_Trfase_major"/>
</dbReference>
<dbReference type="PANTHER" id="PTHR42735:SF4">
    <property type="entry name" value="PYRIDOXAL PHOSPHATE-DEPENDENT DECARBOXYLASE FAMILY PROTEIN"/>
    <property type="match status" value="1"/>
</dbReference>
<evidence type="ECO:0000256" key="1">
    <source>
        <dbReference type="ARBA" id="ARBA00001933"/>
    </source>
</evidence>
<dbReference type="Pfam" id="PF00282">
    <property type="entry name" value="Pyridoxal_deC"/>
    <property type="match status" value="1"/>
</dbReference>
<sequence>MSGVVTDDDYKAVGAWFLGPKGENAENLADLLLHALIHTINGRIDYFPEDPPVITADMMASESYQHNIEKLNILVDTLGPELAKNSVPFWNPRYNGHMLMDTSLPGMVGYFTAMLSNQNNVAIEASPLTTIIEIRVGKQLAELAGYNINISSNEPVGWGHITCDGSVANLESMWAARNLKFYPLSLRLAMQKELSFIADTFVVPTCKQSAGDGSSPKLLKDFTEWELLNIMPSDVLNIPTRLTDEYGISSDFLQSALSPYLAQTLGKEELEKEFHVKPMAYFASATMHYSWPKGAAITGIGSKNVIPVAVDNSARMDPQDLRSKLRACLDAKDAQGNAAPRAVYAVVAIIGSTEHGACDPLKDIVDIREEFRKEGLSFVIHADGAWGTYFTSTIPDTEMYIDHSATSLEEASNKSDESDFVPTVTLKPKTKESLLHLRHCDSVTVDPHKSGFIQYPAGGLLYRDQRMRYLVTWTSPIVYRNDPESIGVYGVEGSKPGAAPVATWFSHTIIRRSGYGQILGEALFSCVRMYAHLATMSDTTTPFIVRPLNLLPAEESGGDVEAQKTFIRRNILNVPNMTLRHDSQAWGLLVEMGSDLSINAFAVNFKIGDHVNQDVVEANYLNKRIFEALSITHVDDDKPKPKLFLTSTTLSQENYGKCLTTFKERLGLVGDQDLYTLVNVIMSPWPTAHGMTTTVAQALQETIERETEISLYRNTVTPDFHAFVMQGIGKVFLVHLAMFNMENHRSQLIMTGSLDPLLLRAYIRAKSSNPNATFLLVNRERATLDELTNAPFFNVQVEQFNPNGRGPVVAKGRLGRITVLAQSPLNSANLTPYPKLTMPFRLYGAVDQYHIDHVYTASPNIQLSADQVNIQVESTAPAAANAKPVDLFSTSSTIFIQLQLAEASMHPFPRNADLPSPFFFRPGAVFRNVSITADVEGKNVITAATVTLGKSVFVDSDMLNEDPMPPVVKSTASVIRNLKMKTRTGALPEVQEVETQKGRPFQKYNQILDKIESKVESNGLL</sequence>
<evidence type="ECO:0000256" key="4">
    <source>
        <dbReference type="PIRSR" id="PIRSR602129-50"/>
    </source>
</evidence>
<accession>A0A8K0XP82</accession>
<evidence type="ECO:0000256" key="2">
    <source>
        <dbReference type="ARBA" id="ARBA00022898"/>
    </source>
</evidence>
<dbReference type="InterPro" id="IPR050477">
    <property type="entry name" value="GrpII_AminoAcid_Decarb"/>
</dbReference>
<keyword evidence="3" id="KW-0456">Lyase</keyword>
<dbReference type="InterPro" id="IPR002129">
    <property type="entry name" value="PyrdxlP-dep_de-COase"/>
</dbReference>
<evidence type="ECO:0000256" key="3">
    <source>
        <dbReference type="ARBA" id="ARBA00023239"/>
    </source>
</evidence>
<comment type="caution">
    <text evidence="5">The sequence shown here is derived from an EMBL/GenBank/DDBJ whole genome shotgun (WGS) entry which is preliminary data.</text>
</comment>